<evidence type="ECO:0000313" key="2">
    <source>
        <dbReference type="EMBL" id="RBO99490.1"/>
    </source>
</evidence>
<feature type="domain" description="DUF7305" evidence="1">
    <location>
        <begin position="306"/>
        <end position="413"/>
    </location>
</feature>
<reference evidence="2 3" key="1">
    <citation type="submission" date="2018-06" db="EMBL/GenBank/DDBJ databases">
        <title>Genomic Encyclopedia of Type Strains, Phase IV (KMG-IV): sequencing the most valuable type-strain genomes for metagenomic binning, comparative biology and taxonomic classification.</title>
        <authorList>
            <person name="Goeker M."/>
        </authorList>
    </citation>
    <scope>NUCLEOTIDE SEQUENCE [LARGE SCALE GENOMIC DNA]</scope>
    <source>
        <strain evidence="2 3">DSM 15140</strain>
    </source>
</reference>
<sequence length="492" mass="53070">MRNLLKRHYFMKEQGSILALVVMTLALLSILGLALATVSFANVNLTTVDRDYQSTYYIAEAGANQTYVEIEDMVNSAYESTASQAEFFNELNEKITVLSGQELTNFSSSFGEQPTAEISIQSISEGNPRQYQIVSKGEIGKRERSVTKGFQVNWKSGSGVQFPSNAVAVLKDSVSLNGGATVSGDVYLDSLKQDTVSMSGGTKFKDGKIYVPSKEAANHALNAPNHLKDSVQIVASQYQVPWSDYQQLINAFPLIPSYAFLPNQTIGGQYNRFEVIKNGDLNINSWQADGYNLDLKQHVSFNNINVTSNNSLNIDTNNKTSDIVVNNLNISQGKISLVGSGTVNLYIKNDFSLGGGTKINMDGETSQLNIYLAGTNKSLKLSGNQKINGSLFAQDSNLTLTGGGGFQGYILTGGDQVTFDGGSFSEIFLLAPNAEISASGGANIYGTLIGKKLIGSGGTNVIFQALNIEDFPFGSDNSKQKIITQEPSIELD</sequence>
<dbReference type="AlphaFoldDB" id="A0A366EAP0"/>
<keyword evidence="3" id="KW-1185">Reference proteome</keyword>
<protein>
    <recommendedName>
        <fullName evidence="1">DUF7305 domain-containing protein</fullName>
    </recommendedName>
</protein>
<organism evidence="2 3">
    <name type="scientific">Paraliobacillus ryukyuensis</name>
    <dbReference type="NCBI Taxonomy" id="200904"/>
    <lineage>
        <taxon>Bacteria</taxon>
        <taxon>Bacillati</taxon>
        <taxon>Bacillota</taxon>
        <taxon>Bacilli</taxon>
        <taxon>Bacillales</taxon>
        <taxon>Bacillaceae</taxon>
        <taxon>Paraliobacillus</taxon>
    </lineage>
</organism>
<comment type="caution">
    <text evidence="2">The sequence shown here is derived from an EMBL/GenBank/DDBJ whole genome shotgun (WGS) entry which is preliminary data.</text>
</comment>
<dbReference type="EMBL" id="QNRI01000004">
    <property type="protein sequence ID" value="RBO99490.1"/>
    <property type="molecule type" value="Genomic_DNA"/>
</dbReference>
<evidence type="ECO:0000259" key="1">
    <source>
        <dbReference type="Pfam" id="PF23981"/>
    </source>
</evidence>
<dbReference type="Proteomes" id="UP000252254">
    <property type="component" value="Unassembled WGS sequence"/>
</dbReference>
<proteinExistence type="predicted"/>
<dbReference type="Pfam" id="PF23981">
    <property type="entry name" value="DUF7305"/>
    <property type="match status" value="1"/>
</dbReference>
<dbReference type="InterPro" id="IPR055729">
    <property type="entry name" value="DUF7305"/>
</dbReference>
<dbReference type="STRING" id="200904.GCA_900168775_02355"/>
<accession>A0A366EAP0</accession>
<name>A0A366EAP0_9BACI</name>
<evidence type="ECO:0000313" key="3">
    <source>
        <dbReference type="Proteomes" id="UP000252254"/>
    </source>
</evidence>
<gene>
    <name evidence="2" type="ORF">DES48_104166</name>
</gene>